<dbReference type="Pfam" id="PF00356">
    <property type="entry name" value="LacI"/>
    <property type="match status" value="1"/>
</dbReference>
<dbReference type="EMBL" id="RBIL01000001">
    <property type="protein sequence ID" value="RKQ90261.1"/>
    <property type="molecule type" value="Genomic_DNA"/>
</dbReference>
<feature type="compositionally biased region" description="Polar residues" evidence="4">
    <location>
        <begin position="1"/>
        <end position="12"/>
    </location>
</feature>
<dbReference type="CDD" id="cd06267">
    <property type="entry name" value="PBP1_LacI_sugar_binding-like"/>
    <property type="match status" value="1"/>
</dbReference>
<dbReference type="PROSITE" id="PS00356">
    <property type="entry name" value="HTH_LACI_1"/>
    <property type="match status" value="1"/>
</dbReference>
<dbReference type="SMART" id="SM00354">
    <property type="entry name" value="HTH_LACI"/>
    <property type="match status" value="1"/>
</dbReference>
<dbReference type="SUPFAM" id="SSF47413">
    <property type="entry name" value="lambda repressor-like DNA-binding domains"/>
    <property type="match status" value="1"/>
</dbReference>
<keyword evidence="3" id="KW-0804">Transcription</keyword>
<dbReference type="GO" id="GO:0003700">
    <property type="term" value="F:DNA-binding transcription factor activity"/>
    <property type="evidence" value="ECO:0007669"/>
    <property type="project" value="TreeGrafter"/>
</dbReference>
<dbReference type="InterPro" id="IPR010982">
    <property type="entry name" value="Lambda_DNA-bd_dom_sf"/>
</dbReference>
<gene>
    <name evidence="6" type="ORF">C8N24_0061</name>
</gene>
<organism evidence="6 7">
    <name type="scientific">Solirubrobacter pauli</name>
    <dbReference type="NCBI Taxonomy" id="166793"/>
    <lineage>
        <taxon>Bacteria</taxon>
        <taxon>Bacillati</taxon>
        <taxon>Actinomycetota</taxon>
        <taxon>Thermoleophilia</taxon>
        <taxon>Solirubrobacterales</taxon>
        <taxon>Solirubrobacteraceae</taxon>
        <taxon>Solirubrobacter</taxon>
    </lineage>
</organism>
<accession>A0A660LC45</accession>
<evidence type="ECO:0000256" key="4">
    <source>
        <dbReference type="SAM" id="MobiDB-lite"/>
    </source>
</evidence>
<dbReference type="SUPFAM" id="SSF53822">
    <property type="entry name" value="Periplasmic binding protein-like I"/>
    <property type="match status" value="1"/>
</dbReference>
<name>A0A660LC45_9ACTN</name>
<dbReference type="InterPro" id="IPR028082">
    <property type="entry name" value="Peripla_BP_I"/>
</dbReference>
<comment type="caution">
    <text evidence="6">The sequence shown here is derived from an EMBL/GenBank/DDBJ whole genome shotgun (WGS) entry which is preliminary data.</text>
</comment>
<dbReference type="PANTHER" id="PTHR30146">
    <property type="entry name" value="LACI-RELATED TRANSCRIPTIONAL REPRESSOR"/>
    <property type="match status" value="1"/>
</dbReference>
<dbReference type="PROSITE" id="PS50932">
    <property type="entry name" value="HTH_LACI_2"/>
    <property type="match status" value="1"/>
</dbReference>
<dbReference type="Gene3D" id="1.10.260.40">
    <property type="entry name" value="lambda repressor-like DNA-binding domains"/>
    <property type="match status" value="1"/>
</dbReference>
<dbReference type="InterPro" id="IPR046335">
    <property type="entry name" value="LacI/GalR-like_sensor"/>
</dbReference>
<evidence type="ECO:0000256" key="1">
    <source>
        <dbReference type="ARBA" id="ARBA00023015"/>
    </source>
</evidence>
<dbReference type="PANTHER" id="PTHR30146:SF109">
    <property type="entry name" value="HTH-TYPE TRANSCRIPTIONAL REGULATOR GALS"/>
    <property type="match status" value="1"/>
</dbReference>
<evidence type="ECO:0000313" key="7">
    <source>
        <dbReference type="Proteomes" id="UP000278962"/>
    </source>
</evidence>
<dbReference type="InterPro" id="IPR000843">
    <property type="entry name" value="HTH_LacI"/>
</dbReference>
<protein>
    <submittedName>
        <fullName evidence="6">LacI family transcriptional regulator</fullName>
    </submittedName>
</protein>
<proteinExistence type="predicted"/>
<evidence type="ECO:0000259" key="5">
    <source>
        <dbReference type="PROSITE" id="PS50932"/>
    </source>
</evidence>
<dbReference type="PRINTS" id="PR00036">
    <property type="entry name" value="HTHLACI"/>
</dbReference>
<keyword evidence="2" id="KW-0238">DNA-binding</keyword>
<feature type="region of interest" description="Disordered" evidence="4">
    <location>
        <begin position="1"/>
        <end position="26"/>
    </location>
</feature>
<dbReference type="Gene3D" id="3.40.50.2300">
    <property type="match status" value="2"/>
</dbReference>
<dbReference type="CDD" id="cd01392">
    <property type="entry name" value="HTH_LacI"/>
    <property type="match status" value="1"/>
</dbReference>
<dbReference type="GO" id="GO:0000976">
    <property type="term" value="F:transcription cis-regulatory region binding"/>
    <property type="evidence" value="ECO:0007669"/>
    <property type="project" value="TreeGrafter"/>
</dbReference>
<evidence type="ECO:0000313" key="6">
    <source>
        <dbReference type="EMBL" id="RKQ90261.1"/>
    </source>
</evidence>
<feature type="domain" description="HTH lacI-type" evidence="5">
    <location>
        <begin position="26"/>
        <end position="79"/>
    </location>
</feature>
<dbReference type="Proteomes" id="UP000278962">
    <property type="component" value="Unassembled WGS sequence"/>
</dbReference>
<reference evidence="6 7" key="1">
    <citation type="submission" date="2018-10" db="EMBL/GenBank/DDBJ databases">
        <title>Genomic Encyclopedia of Archaeal and Bacterial Type Strains, Phase II (KMG-II): from individual species to whole genera.</title>
        <authorList>
            <person name="Goeker M."/>
        </authorList>
    </citation>
    <scope>NUCLEOTIDE SEQUENCE [LARGE SCALE GENOMIC DNA]</scope>
    <source>
        <strain evidence="6 7">DSM 14954</strain>
    </source>
</reference>
<dbReference type="AlphaFoldDB" id="A0A660LC45"/>
<evidence type="ECO:0000256" key="3">
    <source>
        <dbReference type="ARBA" id="ARBA00023163"/>
    </source>
</evidence>
<keyword evidence="1" id="KW-0805">Transcription regulation</keyword>
<sequence length="346" mass="37141">MRACDSGSSRSGTRYFPDNEMTGRRPTMKDVAAMAGVSLSTVSRVVNGQGVDADLTAKVQRAVELLGYRHNHAAGSLRRSSGLSSTIGLIGEDIGDPFFAAFHRGAEQVARERSVVTFAASSDGNPEYEREIIETMLGRRVDGLLLIPTGKDHSYLRRDVATGTGLVFVNRPPKTIDTDCVITDHRGGARQAVAHLRAHGHERIAFVGPGPDEGFAAAERLAGYREGMDGLEEDIVVHGDLEPLLAGDEAPTAVFSAQNLVTVEVMRTLFRLGLDRVVAHVGFDDIPLRGAIAPPVTMVAHDAADLGQTAAELLFSRLDGFNGRAREVVRRPVLIERGTGELQPVS</sequence>
<evidence type="ECO:0000256" key="2">
    <source>
        <dbReference type="ARBA" id="ARBA00023125"/>
    </source>
</evidence>
<dbReference type="Pfam" id="PF13377">
    <property type="entry name" value="Peripla_BP_3"/>
    <property type="match status" value="1"/>
</dbReference>
<keyword evidence="7" id="KW-1185">Reference proteome</keyword>